<gene>
    <name evidence="1" type="ordered locus">SELR_pSRC101310</name>
</gene>
<sequence length="59" mass="6595">MPSRRQKIPPAWYSSCWNMGMPADVNMTGTLAAEVMVKATEKAITSSTMDDDEYLSYCL</sequence>
<dbReference type="AlphaFoldDB" id="I0GW01"/>
<protein>
    <submittedName>
        <fullName evidence="1">Uncharacterized protein</fullName>
    </submittedName>
</protein>
<evidence type="ECO:0000313" key="1">
    <source>
        <dbReference type="EMBL" id="BAL84938.1"/>
    </source>
</evidence>
<dbReference type="HOGENOM" id="CLU_2958153_0_0_9"/>
<accession>I0GW01</accession>
<evidence type="ECO:0000313" key="2">
    <source>
        <dbReference type="Proteomes" id="UP000007887"/>
    </source>
</evidence>
<proteinExistence type="predicted"/>
<dbReference type="EMBL" id="AP012299">
    <property type="protein sequence ID" value="BAL84938.1"/>
    <property type="molecule type" value="Genomic_DNA"/>
</dbReference>
<geneLocation type="plasmid" evidence="1 2">
    <name>pSRC1</name>
</geneLocation>
<dbReference type="PATRIC" id="fig|927704.6.peg.3053"/>
<dbReference type="KEGG" id="sri:SELR_pSRC101310"/>
<organism evidence="1 2">
    <name type="scientific">Selenomonas ruminantium subsp. lactilytica (strain NBRC 103574 / TAM6421)</name>
    <dbReference type="NCBI Taxonomy" id="927704"/>
    <lineage>
        <taxon>Bacteria</taxon>
        <taxon>Bacillati</taxon>
        <taxon>Bacillota</taxon>
        <taxon>Negativicutes</taxon>
        <taxon>Selenomonadales</taxon>
        <taxon>Selenomonadaceae</taxon>
        <taxon>Selenomonas</taxon>
    </lineage>
</organism>
<keyword evidence="1" id="KW-0614">Plasmid</keyword>
<name>I0GW01_SELRL</name>
<dbReference type="Proteomes" id="UP000007887">
    <property type="component" value="Plasmid pSRC1"/>
</dbReference>
<reference evidence="1 2" key="1">
    <citation type="submission" date="2011-10" db="EMBL/GenBank/DDBJ databases">
        <title>Whole genome sequence of Selenomonas ruminantium subsp. lactilytica TAM6421.</title>
        <authorList>
            <person name="Oguchi A."/>
            <person name="Ankai A."/>
            <person name="Kaneko J."/>
            <person name="Yamada-Narita S."/>
            <person name="Fukui S."/>
            <person name="Takahashi M."/>
            <person name="Onodera T."/>
            <person name="Kojima S."/>
            <person name="Fushimi T."/>
            <person name="Abe N."/>
            <person name="Kamio Y."/>
            <person name="Yamazaki S."/>
            <person name="Fujita N."/>
        </authorList>
    </citation>
    <scope>NUCLEOTIDE SEQUENCE [LARGE SCALE GENOMIC DNA]</scope>
    <source>
        <strain evidence="2">NBRC 103574 / TAM6421</strain>
        <plasmid evidence="1 2">pSRC1</plasmid>
    </source>
</reference>